<evidence type="ECO:0000256" key="1">
    <source>
        <dbReference type="SAM" id="Phobius"/>
    </source>
</evidence>
<organism evidence="3 4">
    <name type="scientific">Caryophanon tenue</name>
    <dbReference type="NCBI Taxonomy" id="33978"/>
    <lineage>
        <taxon>Bacteria</taxon>
        <taxon>Bacillati</taxon>
        <taxon>Bacillota</taxon>
        <taxon>Bacilli</taxon>
        <taxon>Bacillales</taxon>
        <taxon>Caryophanaceae</taxon>
        <taxon>Caryophanon</taxon>
    </lineage>
</organism>
<dbReference type="CDD" id="cd02947">
    <property type="entry name" value="TRX_family"/>
    <property type="match status" value="1"/>
</dbReference>
<dbReference type="SUPFAM" id="SSF52833">
    <property type="entry name" value="Thioredoxin-like"/>
    <property type="match status" value="1"/>
</dbReference>
<proteinExistence type="predicted"/>
<dbReference type="InterPro" id="IPR036249">
    <property type="entry name" value="Thioredoxin-like_sf"/>
</dbReference>
<feature type="transmembrane region" description="Helical" evidence="1">
    <location>
        <begin position="21"/>
        <end position="38"/>
    </location>
</feature>
<protein>
    <submittedName>
        <fullName evidence="3">Thioredoxin</fullName>
    </submittedName>
</protein>
<evidence type="ECO:0000313" key="4">
    <source>
        <dbReference type="Proteomes" id="UP000093199"/>
    </source>
</evidence>
<keyword evidence="1" id="KW-0472">Membrane</keyword>
<reference evidence="3 4" key="1">
    <citation type="submission" date="2016-07" db="EMBL/GenBank/DDBJ databases">
        <title>Caryophanon tenue genome sequencing.</title>
        <authorList>
            <person name="Verma A."/>
            <person name="Pal Y."/>
            <person name="Krishnamurthi S."/>
        </authorList>
    </citation>
    <scope>NUCLEOTIDE SEQUENCE [LARGE SCALE GENOMIC DNA]</scope>
    <source>
        <strain evidence="3 4">DSM 14152</strain>
    </source>
</reference>
<dbReference type="AlphaFoldDB" id="A0A1C0YB63"/>
<evidence type="ECO:0000313" key="3">
    <source>
        <dbReference type="EMBL" id="OCS84370.1"/>
    </source>
</evidence>
<name>A0A1C0YB63_9BACL</name>
<dbReference type="RefSeq" id="WP_066546503.1">
    <property type="nucleotide sequence ID" value="NZ_MASJ01000026.1"/>
</dbReference>
<dbReference type="InterPro" id="IPR013766">
    <property type="entry name" value="Thioredoxin_domain"/>
</dbReference>
<dbReference type="STRING" id="33978.A6M13_15450"/>
<comment type="caution">
    <text evidence="3">The sequence shown here is derived from an EMBL/GenBank/DDBJ whole genome shotgun (WGS) entry which is preliminary data.</text>
</comment>
<keyword evidence="4" id="KW-1185">Reference proteome</keyword>
<dbReference type="Gene3D" id="3.40.30.10">
    <property type="entry name" value="Glutaredoxin"/>
    <property type="match status" value="1"/>
</dbReference>
<dbReference type="Proteomes" id="UP000093199">
    <property type="component" value="Unassembled WGS sequence"/>
</dbReference>
<dbReference type="EMBL" id="MASJ01000026">
    <property type="protein sequence ID" value="OCS84370.1"/>
    <property type="molecule type" value="Genomic_DNA"/>
</dbReference>
<dbReference type="PROSITE" id="PS51352">
    <property type="entry name" value="THIOREDOXIN_2"/>
    <property type="match status" value="1"/>
</dbReference>
<sequence length="173" mass="19031">MAQNKKKTTAAKKKSNGLNKLWLIGGIVVVLFIAIIVLNNQSNKTKLEDSPYDTEDLNQATIDLLNDENYQNIILPADLQAKIDSGEGVLGYFFSPICVHCKAFTPKLMPIADEVGVDIHQYNLLEYDAGGDDYGVTVTPTLIYFKDGVEANRLVGDATEESTRAFLESTVVE</sequence>
<evidence type="ECO:0000259" key="2">
    <source>
        <dbReference type="PROSITE" id="PS51352"/>
    </source>
</evidence>
<dbReference type="Pfam" id="PF00085">
    <property type="entry name" value="Thioredoxin"/>
    <property type="match status" value="1"/>
</dbReference>
<keyword evidence="1" id="KW-1133">Transmembrane helix</keyword>
<gene>
    <name evidence="3" type="ORF">A6M13_15450</name>
</gene>
<keyword evidence="1" id="KW-0812">Transmembrane</keyword>
<feature type="domain" description="Thioredoxin" evidence="2">
    <location>
        <begin position="53"/>
        <end position="172"/>
    </location>
</feature>
<dbReference type="OrthoDB" id="32134at2"/>
<accession>A0A1C0YB63</accession>